<sequence length="376" mass="38595">MILRGARIFDGERFHDDAALHLSGDRIDAIRPDDGTGEDLGDGILAPGFIDLQVNGGGGIMLDADTGVEGIARICTTHASLGATTIMPTLITDRPEATAAVIAAGVEAARQSVPGFAGLHLEGPHLDPRRTGAHDPALIRAMDDADLSLLVEAAKKLPALIVTLSPASATAGQIAALVKAGAIVSLGHAEATHDEALAAHLAGASMVTHLFNAMSQLGSREPGLVGSALSEPFDCGIIADGHHVDPATLALAMRAKTTGRMFLVSDAMAVAGTDAVEFTLGGRRILRGDGRLTLTDGTLAGADLSLPQAVGVMVRQVGVPVERALAMASSVPAAILGTTDRGRLDPGLRADLVHLKDDFGLHRAWQGGLELDVVTP</sequence>
<organism evidence="7 8">
    <name type="scientific">Paracoccus albicereus</name>
    <dbReference type="NCBI Taxonomy" id="2922394"/>
    <lineage>
        <taxon>Bacteria</taxon>
        <taxon>Pseudomonadati</taxon>
        <taxon>Pseudomonadota</taxon>
        <taxon>Alphaproteobacteria</taxon>
        <taxon>Rhodobacterales</taxon>
        <taxon>Paracoccaceae</taxon>
        <taxon>Paracoccus</taxon>
    </lineage>
</organism>
<protein>
    <submittedName>
        <fullName evidence="7">N-acetylglucosamine-6-phosphate deacetylase</fullName>
        <ecNumber evidence="7">3.5.1.25</ecNumber>
    </submittedName>
</protein>
<proteinExistence type="inferred from homology"/>
<evidence type="ECO:0000259" key="6">
    <source>
        <dbReference type="Pfam" id="PF01979"/>
    </source>
</evidence>
<dbReference type="InterPro" id="IPR003764">
    <property type="entry name" value="GlcNAc_6-P_deAcase"/>
</dbReference>
<comment type="caution">
    <text evidence="7">The sequence shown here is derived from an EMBL/GenBank/DDBJ whole genome shotgun (WGS) entry which is preliminary data.</text>
</comment>
<dbReference type="RefSeq" id="WP_255329878.1">
    <property type="nucleotide sequence ID" value="NZ_JAKZEU010000003.1"/>
</dbReference>
<name>A0ABT1MRD4_9RHOB</name>
<keyword evidence="2" id="KW-0479">Metal-binding</keyword>
<dbReference type="Proteomes" id="UP001203945">
    <property type="component" value="Unassembled WGS sequence"/>
</dbReference>
<evidence type="ECO:0000256" key="3">
    <source>
        <dbReference type="ARBA" id="ARBA00022801"/>
    </source>
</evidence>
<dbReference type="InterPro" id="IPR006680">
    <property type="entry name" value="Amidohydro-rel"/>
</dbReference>
<comment type="similarity">
    <text evidence="1 5">Belongs to the metallo-dependent hydrolases superfamily. NagA family.</text>
</comment>
<keyword evidence="3 5" id="KW-0378">Hydrolase</keyword>
<reference evidence="7 8" key="1">
    <citation type="submission" date="2022-03" db="EMBL/GenBank/DDBJ databases">
        <authorList>
            <person name="He Y."/>
        </authorList>
    </citation>
    <scope>NUCLEOTIDE SEQUENCE [LARGE SCALE GENOMIC DNA]</scope>
    <source>
        <strain evidence="7 8">TK19116</strain>
    </source>
</reference>
<dbReference type="GO" id="GO:0008448">
    <property type="term" value="F:N-acetylglucosamine-6-phosphate deacetylase activity"/>
    <property type="evidence" value="ECO:0007669"/>
    <property type="project" value="UniProtKB-EC"/>
</dbReference>
<dbReference type="InterPro" id="IPR032466">
    <property type="entry name" value="Metal_Hydrolase"/>
</dbReference>
<dbReference type="PANTHER" id="PTHR11113">
    <property type="entry name" value="N-ACETYLGLUCOSAMINE-6-PHOSPHATE DEACETYLASE"/>
    <property type="match status" value="1"/>
</dbReference>
<evidence type="ECO:0000256" key="1">
    <source>
        <dbReference type="ARBA" id="ARBA00010716"/>
    </source>
</evidence>
<evidence type="ECO:0000313" key="7">
    <source>
        <dbReference type="EMBL" id="MCQ0970872.1"/>
    </source>
</evidence>
<dbReference type="PANTHER" id="PTHR11113:SF14">
    <property type="entry name" value="N-ACETYLGLUCOSAMINE-6-PHOSPHATE DEACETYLASE"/>
    <property type="match status" value="1"/>
</dbReference>
<feature type="domain" description="Amidohydrolase-related" evidence="6">
    <location>
        <begin position="44"/>
        <end position="356"/>
    </location>
</feature>
<evidence type="ECO:0000256" key="2">
    <source>
        <dbReference type="ARBA" id="ARBA00022723"/>
    </source>
</evidence>
<evidence type="ECO:0000313" key="8">
    <source>
        <dbReference type="Proteomes" id="UP001203945"/>
    </source>
</evidence>
<dbReference type="PIRSF" id="PIRSF038994">
    <property type="entry name" value="NagA"/>
    <property type="match status" value="1"/>
</dbReference>
<dbReference type="Gene3D" id="2.30.40.10">
    <property type="entry name" value="Urease, subunit C, domain 1"/>
    <property type="match status" value="1"/>
</dbReference>
<dbReference type="SUPFAM" id="SSF51338">
    <property type="entry name" value="Composite domain of metallo-dependent hydrolases"/>
    <property type="match status" value="1"/>
</dbReference>
<keyword evidence="4 5" id="KW-0119">Carbohydrate metabolism</keyword>
<dbReference type="Gene3D" id="3.20.20.140">
    <property type="entry name" value="Metal-dependent hydrolases"/>
    <property type="match status" value="1"/>
</dbReference>
<dbReference type="InterPro" id="IPR011059">
    <property type="entry name" value="Metal-dep_hydrolase_composite"/>
</dbReference>
<accession>A0ABT1MRD4</accession>
<evidence type="ECO:0000256" key="5">
    <source>
        <dbReference type="PIRNR" id="PIRNR038994"/>
    </source>
</evidence>
<gene>
    <name evidence="7" type="primary">nagA</name>
    <name evidence="7" type="ORF">MLD63_10590</name>
</gene>
<dbReference type="NCBIfam" id="TIGR00221">
    <property type="entry name" value="nagA"/>
    <property type="match status" value="1"/>
</dbReference>
<evidence type="ECO:0000256" key="4">
    <source>
        <dbReference type="ARBA" id="ARBA00023277"/>
    </source>
</evidence>
<dbReference type="EC" id="3.5.1.25" evidence="7"/>
<dbReference type="SUPFAM" id="SSF51556">
    <property type="entry name" value="Metallo-dependent hydrolases"/>
    <property type="match status" value="1"/>
</dbReference>
<keyword evidence="8" id="KW-1185">Reference proteome</keyword>
<dbReference type="Pfam" id="PF01979">
    <property type="entry name" value="Amidohydro_1"/>
    <property type="match status" value="1"/>
</dbReference>
<dbReference type="EMBL" id="JAKZEU010000003">
    <property type="protein sequence ID" value="MCQ0970872.1"/>
    <property type="molecule type" value="Genomic_DNA"/>
</dbReference>